<dbReference type="EMBL" id="VTRV01000110">
    <property type="protein sequence ID" value="TZF88349.1"/>
    <property type="molecule type" value="Genomic_DNA"/>
</dbReference>
<proteinExistence type="predicted"/>
<evidence type="ECO:0008006" key="3">
    <source>
        <dbReference type="Google" id="ProtNLM"/>
    </source>
</evidence>
<sequence length="129" mass="14895">MDAYTVIARNHPWSGEFDETSFRACLYEDATWSQDEYWKVEWALFQLVGAVGSDPELRRRAFRLFSATFSLFAAHLDPNDVYTIQNMEPEKLYEAKERFQLVFEGFFAGEMPDLSAGFDERNPLLSSGS</sequence>
<dbReference type="AlphaFoldDB" id="A0A5D8Z0V2"/>
<gene>
    <name evidence="1" type="ORF">FW784_10075</name>
</gene>
<protein>
    <recommendedName>
        <fullName evidence="3">Immunity protein 41</fullName>
    </recommendedName>
</protein>
<organism evidence="1 2">
    <name type="scientific">Cognatilysobacter lacus</name>
    <dbReference type="NCBI Taxonomy" id="1643323"/>
    <lineage>
        <taxon>Bacteria</taxon>
        <taxon>Pseudomonadati</taxon>
        <taxon>Pseudomonadota</taxon>
        <taxon>Gammaproteobacteria</taxon>
        <taxon>Lysobacterales</taxon>
        <taxon>Lysobacteraceae</taxon>
        <taxon>Cognatilysobacter</taxon>
    </lineage>
</organism>
<keyword evidence="2" id="KW-1185">Reference proteome</keyword>
<dbReference type="OrthoDB" id="7268746at2"/>
<accession>A0A5D8Z0V2</accession>
<evidence type="ECO:0000313" key="2">
    <source>
        <dbReference type="Proteomes" id="UP000323164"/>
    </source>
</evidence>
<reference evidence="1 2" key="1">
    <citation type="submission" date="2019-08" db="EMBL/GenBank/DDBJ databases">
        <title>Draft genome sequence of Lysobacter sp. UKS-15.</title>
        <authorList>
            <person name="Im W.-T."/>
        </authorList>
    </citation>
    <scope>NUCLEOTIDE SEQUENCE [LARGE SCALE GENOMIC DNA]</scope>
    <source>
        <strain evidence="1 2">UKS-15</strain>
    </source>
</reference>
<dbReference type="RefSeq" id="WP_149353216.1">
    <property type="nucleotide sequence ID" value="NZ_VTRV01000110.1"/>
</dbReference>
<dbReference type="Proteomes" id="UP000323164">
    <property type="component" value="Unassembled WGS sequence"/>
</dbReference>
<evidence type="ECO:0000313" key="1">
    <source>
        <dbReference type="EMBL" id="TZF88349.1"/>
    </source>
</evidence>
<name>A0A5D8Z0V2_9GAMM</name>
<comment type="caution">
    <text evidence="1">The sequence shown here is derived from an EMBL/GenBank/DDBJ whole genome shotgun (WGS) entry which is preliminary data.</text>
</comment>